<reference evidence="2" key="1">
    <citation type="journal article" date="2019" name="Int. J. Syst. Evol. Microbiol.">
        <title>The Global Catalogue of Microorganisms (GCM) 10K type strain sequencing project: providing services to taxonomists for standard genome sequencing and annotation.</title>
        <authorList>
            <consortium name="The Broad Institute Genomics Platform"/>
            <consortium name="The Broad Institute Genome Sequencing Center for Infectious Disease"/>
            <person name="Wu L."/>
            <person name="Ma J."/>
        </authorList>
    </citation>
    <scope>NUCLEOTIDE SEQUENCE [LARGE SCALE GENOMIC DNA]</scope>
    <source>
        <strain evidence="2">CECT 8551</strain>
    </source>
</reference>
<name>A0ABV8ERT6_9BACT</name>
<comment type="caution">
    <text evidence="1">The sequence shown here is derived from an EMBL/GenBank/DDBJ whole genome shotgun (WGS) entry which is preliminary data.</text>
</comment>
<organism evidence="1 2">
    <name type="scientific">Belliella kenyensis</name>
    <dbReference type="NCBI Taxonomy" id="1472724"/>
    <lineage>
        <taxon>Bacteria</taxon>
        <taxon>Pseudomonadati</taxon>
        <taxon>Bacteroidota</taxon>
        <taxon>Cytophagia</taxon>
        <taxon>Cytophagales</taxon>
        <taxon>Cyclobacteriaceae</taxon>
        <taxon>Belliella</taxon>
    </lineage>
</organism>
<gene>
    <name evidence="1" type="ORF">ACFOUP_18550</name>
</gene>
<dbReference type="Proteomes" id="UP001595766">
    <property type="component" value="Unassembled WGS sequence"/>
</dbReference>
<dbReference type="RefSeq" id="WP_241294985.1">
    <property type="nucleotide sequence ID" value="NZ_JAKZGR010000008.1"/>
</dbReference>
<protein>
    <submittedName>
        <fullName evidence="1">Uncharacterized protein</fullName>
    </submittedName>
</protein>
<accession>A0ABV8ERT6</accession>
<proteinExistence type="predicted"/>
<evidence type="ECO:0000313" key="2">
    <source>
        <dbReference type="Proteomes" id="UP001595766"/>
    </source>
</evidence>
<keyword evidence="2" id="KW-1185">Reference proteome</keyword>
<dbReference type="EMBL" id="JBHSAV010000094">
    <property type="protein sequence ID" value="MFC3978390.1"/>
    <property type="molecule type" value="Genomic_DNA"/>
</dbReference>
<evidence type="ECO:0000313" key="1">
    <source>
        <dbReference type="EMBL" id="MFC3978390.1"/>
    </source>
</evidence>
<sequence length="223" mass="24847">MDKALEVRFSGWTATPRMPFILSGNAVCMSVPSYSLLLGLIGCCLGRLVTSDEVKIGFNYSFDTVGKDLETRQRLEYDGKKVKSHSKGTDAYSREFHVAPQLTIWLNRIDWENYFNNPVGTPSLGRSQDILKIESVQIVEIKSVTKATISGTMIPFSSDLKAGGQLVQLAEAYQESNDVGGGRKATNTRIFMAIPPDNESILNIQNLYQTQGSDIQSFYFHQF</sequence>